<sequence length="300" mass="32537">MTTPTGVQIHLAAAGVSAQLSQVGASLRHLVVDGTTVVPPYPEDRPAPSCSGVVLVPWPNRIRDGVWIDGDETRALAVTEPALHNASHGLMRYTAYEIAEQDDATALLRADVVPQTGYPYLLETSVRYTLTEDGIAVEHTIVNRSTTPAPVALGTHPFLTIGDADPRELRLRVPAETFFETDGRMLPVGESPVSGGTDLRTPRRLGELQLDTGFATLRRDADGRVRSTLAAPDGRTVTLWQGEGMDYVQAYTTDRYPDQDLVVAIEPMTAPAEAFNSGRGLRRLAPGESWIVDWGITLTR</sequence>
<dbReference type="CDD" id="cd09022">
    <property type="entry name" value="Aldose_epim_Ec_YihR"/>
    <property type="match status" value="1"/>
</dbReference>
<accession>A0ABU0XJG8</accession>
<dbReference type="InterPro" id="IPR037480">
    <property type="entry name" value="YihR-like"/>
</dbReference>
<dbReference type="EMBL" id="JAVFCB010000009">
    <property type="protein sequence ID" value="MDQ4215290.1"/>
    <property type="molecule type" value="Genomic_DNA"/>
</dbReference>
<name>A0ABU0XJG8_9MICO</name>
<dbReference type="InterPro" id="IPR008183">
    <property type="entry name" value="Aldose_1/G6P_1-epimerase"/>
</dbReference>
<comment type="caution">
    <text evidence="1">The sequence shown here is derived from an EMBL/GenBank/DDBJ whole genome shotgun (WGS) entry which is preliminary data.</text>
</comment>
<proteinExistence type="predicted"/>
<evidence type="ECO:0000313" key="1">
    <source>
        <dbReference type="EMBL" id="MDQ4215290.1"/>
    </source>
</evidence>
<dbReference type="SUPFAM" id="SSF74650">
    <property type="entry name" value="Galactose mutarotase-like"/>
    <property type="match status" value="1"/>
</dbReference>
<evidence type="ECO:0000313" key="2">
    <source>
        <dbReference type="Proteomes" id="UP001230289"/>
    </source>
</evidence>
<dbReference type="RefSeq" id="WP_308490244.1">
    <property type="nucleotide sequence ID" value="NZ_JAVFCB010000009.1"/>
</dbReference>
<dbReference type="InterPro" id="IPR011013">
    <property type="entry name" value="Gal_mutarotase_sf_dom"/>
</dbReference>
<gene>
    <name evidence="1" type="ORF">RBR11_15335</name>
</gene>
<organism evidence="1 2">
    <name type="scientific">Microbacterium capsulatum</name>
    <dbReference type="NCBI Taxonomy" id="3041921"/>
    <lineage>
        <taxon>Bacteria</taxon>
        <taxon>Bacillati</taxon>
        <taxon>Actinomycetota</taxon>
        <taxon>Actinomycetes</taxon>
        <taxon>Micrococcales</taxon>
        <taxon>Microbacteriaceae</taxon>
        <taxon>Microbacterium</taxon>
    </lineage>
</organism>
<dbReference type="InterPro" id="IPR014718">
    <property type="entry name" value="GH-type_carb-bd"/>
</dbReference>
<dbReference type="Pfam" id="PF01263">
    <property type="entry name" value="Aldose_epim"/>
    <property type="match status" value="1"/>
</dbReference>
<dbReference type="Gene3D" id="2.70.98.10">
    <property type="match status" value="1"/>
</dbReference>
<reference evidence="1 2" key="1">
    <citation type="submission" date="2023-08" db="EMBL/GenBank/DDBJ databases">
        <title>Microbacterium sp. nov., isolated from a waste landfill.</title>
        <authorList>
            <person name="Wen W."/>
        </authorList>
    </citation>
    <scope>NUCLEOTIDE SEQUENCE [LARGE SCALE GENOMIC DNA]</scope>
    <source>
        <strain evidence="1 2">ASV81</strain>
    </source>
</reference>
<dbReference type="Proteomes" id="UP001230289">
    <property type="component" value="Unassembled WGS sequence"/>
</dbReference>
<protein>
    <submittedName>
        <fullName evidence="1">Aldose 1-epimerase family protein</fullName>
    </submittedName>
</protein>
<keyword evidence="2" id="KW-1185">Reference proteome</keyword>